<dbReference type="GO" id="GO:0009423">
    <property type="term" value="P:chorismate biosynthetic process"/>
    <property type="evidence" value="ECO:0007669"/>
    <property type="project" value="UniProtKB-UniRule"/>
</dbReference>
<dbReference type="GO" id="GO:0005829">
    <property type="term" value="C:cytosol"/>
    <property type="evidence" value="ECO:0007669"/>
    <property type="project" value="TreeGrafter"/>
</dbReference>
<evidence type="ECO:0000256" key="1">
    <source>
        <dbReference type="ARBA" id="ARBA00005044"/>
    </source>
</evidence>
<evidence type="ECO:0000256" key="12">
    <source>
        <dbReference type="RuleBase" id="RU000605"/>
    </source>
</evidence>
<dbReference type="InterPro" id="IPR020541">
    <property type="entry name" value="Chorismate_synthase_CS"/>
</dbReference>
<evidence type="ECO:0000256" key="10">
    <source>
        <dbReference type="ARBA" id="ARBA00023239"/>
    </source>
</evidence>
<keyword evidence="6 11" id="KW-0288">FMN</keyword>
<dbReference type="Pfam" id="PF01264">
    <property type="entry name" value="Chorismate_synt"/>
    <property type="match status" value="1"/>
</dbReference>
<evidence type="ECO:0000256" key="2">
    <source>
        <dbReference type="ARBA" id="ARBA00008014"/>
    </source>
</evidence>
<evidence type="ECO:0000256" key="6">
    <source>
        <dbReference type="ARBA" id="ARBA00022643"/>
    </source>
</evidence>
<keyword evidence="9 11" id="KW-0057">Aromatic amino acid biosynthesis</keyword>
<dbReference type="EC" id="4.2.3.5" evidence="3 11"/>
<dbReference type="GO" id="GO:0004107">
    <property type="term" value="F:chorismate synthase activity"/>
    <property type="evidence" value="ECO:0007669"/>
    <property type="project" value="UniProtKB-UniRule"/>
</dbReference>
<comment type="subunit">
    <text evidence="11">Homotetramer.</text>
</comment>
<dbReference type="PANTHER" id="PTHR21085:SF0">
    <property type="entry name" value="CHORISMATE SYNTHASE"/>
    <property type="match status" value="1"/>
</dbReference>
<organism evidence="13">
    <name type="scientific">Thermodesulfobacterium geofontis</name>
    <dbReference type="NCBI Taxonomy" id="1295609"/>
    <lineage>
        <taxon>Bacteria</taxon>
        <taxon>Pseudomonadati</taxon>
        <taxon>Thermodesulfobacteriota</taxon>
        <taxon>Thermodesulfobacteria</taxon>
        <taxon>Thermodesulfobacteriales</taxon>
        <taxon>Thermodesulfobacteriaceae</taxon>
        <taxon>Thermodesulfobacterium</taxon>
    </lineage>
</organism>
<comment type="pathway">
    <text evidence="1 11 12">Metabolic intermediate biosynthesis; chorismate biosynthesis; chorismate from D-erythrose 4-phosphate and phosphoenolpyruvate: step 7/7.</text>
</comment>
<dbReference type="AlphaFoldDB" id="A0A7V4JPQ5"/>
<dbReference type="Gene3D" id="3.60.150.10">
    <property type="entry name" value="Chorismate synthase AroC"/>
    <property type="match status" value="1"/>
</dbReference>
<sequence>MGGNTIGRLFRVTTFGESHGRALGAVIDGCPPGLSLTEEYIQRELEKRRPGKAPGQSPRKEKDKVEILSGVFEGYTIGTPIALLIYNVDVNSSAYEKIKDVFRPGHAEFTYFIKYGGYRDYRGGGRSSGRETVARVAAGAVAKRVLEEYGIEVIAYTISFGGIEVREKNLEVIYKNHLFCPDMEAYEKMCEKIEETKKEGDSLGGVVEVLAKGVPAGLGEPVFDKLNADLAKAICSIGAVKGIEMGAGFKVAYMKGSENNDPISPYGFLKNDAGGTLGGISSGQDIIIRVAIKPIPSIKKIQKTINERKEEVEISIGGRHDISAIPRIVPVIEAMVRIVFADHLLRQLANLAFQKRLKFPDFFED</sequence>
<comment type="similarity">
    <text evidence="2 11 12">Belongs to the chorismate synthase family.</text>
</comment>
<dbReference type="UniPathway" id="UPA00053">
    <property type="reaction ID" value="UER00090"/>
</dbReference>
<dbReference type="GO" id="GO:0010181">
    <property type="term" value="F:FMN binding"/>
    <property type="evidence" value="ECO:0007669"/>
    <property type="project" value="TreeGrafter"/>
</dbReference>
<accession>A0A7V4JPQ5</accession>
<keyword evidence="4 11" id="KW-0028">Amino-acid biosynthesis</keyword>
<dbReference type="SUPFAM" id="SSF103263">
    <property type="entry name" value="Chorismate synthase, AroC"/>
    <property type="match status" value="1"/>
</dbReference>
<comment type="caution">
    <text evidence="11">Lacks conserved residue(s) required for the propagation of feature annotation.</text>
</comment>
<evidence type="ECO:0000256" key="9">
    <source>
        <dbReference type="ARBA" id="ARBA00023141"/>
    </source>
</evidence>
<proteinExistence type="inferred from homology"/>
<feature type="binding site" evidence="11">
    <location>
        <begin position="293"/>
        <end position="297"/>
    </location>
    <ligand>
        <name>FMN</name>
        <dbReference type="ChEBI" id="CHEBI:58210"/>
    </ligand>
</feature>
<dbReference type="PANTHER" id="PTHR21085">
    <property type="entry name" value="CHORISMATE SYNTHASE"/>
    <property type="match status" value="1"/>
</dbReference>
<dbReference type="InterPro" id="IPR035904">
    <property type="entry name" value="Chorismate_synth_AroC_sf"/>
</dbReference>
<comment type="catalytic activity">
    <reaction evidence="11 12">
        <text>5-O-(1-carboxyvinyl)-3-phosphoshikimate = chorismate + phosphate</text>
        <dbReference type="Rhea" id="RHEA:21020"/>
        <dbReference type="ChEBI" id="CHEBI:29748"/>
        <dbReference type="ChEBI" id="CHEBI:43474"/>
        <dbReference type="ChEBI" id="CHEBI:57701"/>
        <dbReference type="EC" id="4.2.3.5"/>
    </reaction>
</comment>
<dbReference type="EMBL" id="DTEI01000043">
    <property type="protein sequence ID" value="HGU15455.1"/>
    <property type="molecule type" value="Genomic_DNA"/>
</dbReference>
<comment type="function">
    <text evidence="11">Catalyzes the anti-1,4-elimination of the C-3 phosphate and the C-6 proR hydrogen from 5-enolpyruvylshikimate-3-phosphate (EPSP) to yield chorismate, which is the branch point compound that serves as the starting substrate for the three terminal pathways of aromatic amino acid biosynthesis. This reaction introduces a second double bond into the aromatic ring system.</text>
</comment>
<comment type="caution">
    <text evidence="13">The sequence shown here is derived from an EMBL/GenBank/DDBJ whole genome shotgun (WGS) entry which is preliminary data.</text>
</comment>
<keyword evidence="8 11" id="KW-0521">NADP</keyword>
<protein>
    <recommendedName>
        <fullName evidence="3 11">Chorismate synthase</fullName>
        <shortName evidence="11">CS</shortName>
        <ecNumber evidence="3 11">4.2.3.5</ecNumber>
    </recommendedName>
    <alternativeName>
        <fullName evidence="11">5-enolpyruvylshikimate-3-phosphate phospholyase</fullName>
    </alternativeName>
</protein>
<reference evidence="13" key="1">
    <citation type="journal article" date="2020" name="mSystems">
        <title>Genome- and Community-Level Interaction Insights into Carbon Utilization and Element Cycling Functions of Hydrothermarchaeota in Hydrothermal Sediment.</title>
        <authorList>
            <person name="Zhou Z."/>
            <person name="Liu Y."/>
            <person name="Xu W."/>
            <person name="Pan J."/>
            <person name="Luo Z.H."/>
            <person name="Li M."/>
        </authorList>
    </citation>
    <scope>NUCLEOTIDE SEQUENCE [LARGE SCALE GENOMIC DNA]</scope>
    <source>
        <strain evidence="13">SpSt-711</strain>
    </source>
</reference>
<dbReference type="FunFam" id="3.60.150.10:FF:000002">
    <property type="entry name" value="Chorismate synthase"/>
    <property type="match status" value="1"/>
</dbReference>
<evidence type="ECO:0000256" key="3">
    <source>
        <dbReference type="ARBA" id="ARBA00013036"/>
    </source>
</evidence>
<feature type="binding site" evidence="11">
    <location>
        <position position="278"/>
    </location>
    <ligand>
        <name>FMN</name>
        <dbReference type="ChEBI" id="CHEBI:58210"/>
    </ligand>
</feature>
<name>A0A7V4JPQ5_9BACT</name>
<feature type="binding site" evidence="11">
    <location>
        <position position="319"/>
    </location>
    <ligand>
        <name>FMN</name>
        <dbReference type="ChEBI" id="CHEBI:58210"/>
    </ligand>
</feature>
<dbReference type="GO" id="GO:0009073">
    <property type="term" value="P:aromatic amino acid family biosynthetic process"/>
    <property type="evidence" value="ECO:0007669"/>
    <property type="project" value="UniProtKB-KW"/>
</dbReference>
<keyword evidence="10 11" id="KW-0456">Lyase</keyword>
<dbReference type="NCBIfam" id="NF003793">
    <property type="entry name" value="PRK05382.1"/>
    <property type="match status" value="1"/>
</dbReference>
<evidence type="ECO:0000256" key="5">
    <source>
        <dbReference type="ARBA" id="ARBA00022630"/>
    </source>
</evidence>
<dbReference type="GO" id="GO:0008652">
    <property type="term" value="P:amino acid biosynthetic process"/>
    <property type="evidence" value="ECO:0007669"/>
    <property type="project" value="UniProtKB-KW"/>
</dbReference>
<keyword evidence="7 11" id="KW-0274">FAD</keyword>
<feature type="binding site" evidence="11">
    <location>
        <begin position="126"/>
        <end position="128"/>
    </location>
    <ligand>
        <name>FMN</name>
        <dbReference type="ChEBI" id="CHEBI:58210"/>
    </ligand>
</feature>
<feature type="binding site" evidence="11">
    <location>
        <position position="48"/>
    </location>
    <ligand>
        <name>NADP(+)</name>
        <dbReference type="ChEBI" id="CHEBI:58349"/>
    </ligand>
</feature>
<dbReference type="PROSITE" id="PS00787">
    <property type="entry name" value="CHORISMATE_SYNTHASE_1"/>
    <property type="match status" value="1"/>
</dbReference>
<evidence type="ECO:0000256" key="7">
    <source>
        <dbReference type="ARBA" id="ARBA00022827"/>
    </source>
</evidence>
<dbReference type="PIRSF" id="PIRSF001456">
    <property type="entry name" value="Chorismate_synth"/>
    <property type="match status" value="1"/>
</dbReference>
<evidence type="ECO:0000256" key="11">
    <source>
        <dbReference type="HAMAP-Rule" id="MF_00300"/>
    </source>
</evidence>
<dbReference type="PROSITE" id="PS00788">
    <property type="entry name" value="CHORISMATE_SYNTHASE_2"/>
    <property type="match status" value="1"/>
</dbReference>
<keyword evidence="5 11" id="KW-0285">Flavoprotein</keyword>
<comment type="cofactor">
    <cofactor evidence="11 12">
        <name>FMNH2</name>
        <dbReference type="ChEBI" id="CHEBI:57618"/>
    </cofactor>
    <text evidence="11 12">Reduced FMN (FMNH(2)).</text>
</comment>
<dbReference type="HAMAP" id="MF_00300">
    <property type="entry name" value="Chorismate_synth"/>
    <property type="match status" value="1"/>
</dbReference>
<evidence type="ECO:0000313" key="13">
    <source>
        <dbReference type="EMBL" id="HGU15455.1"/>
    </source>
</evidence>
<dbReference type="InterPro" id="IPR000453">
    <property type="entry name" value="Chorismate_synth"/>
</dbReference>
<dbReference type="CDD" id="cd07304">
    <property type="entry name" value="Chorismate_synthase"/>
    <property type="match status" value="1"/>
</dbReference>
<evidence type="ECO:0000256" key="8">
    <source>
        <dbReference type="ARBA" id="ARBA00022857"/>
    </source>
</evidence>
<dbReference type="NCBIfam" id="TIGR00033">
    <property type="entry name" value="aroC"/>
    <property type="match status" value="1"/>
</dbReference>
<evidence type="ECO:0000256" key="4">
    <source>
        <dbReference type="ARBA" id="ARBA00022605"/>
    </source>
</evidence>
<gene>
    <name evidence="11" type="primary">aroC</name>
    <name evidence="13" type="ORF">ENU91_02175</name>
</gene>